<evidence type="ECO:0000256" key="1">
    <source>
        <dbReference type="ARBA" id="ARBA00002663"/>
    </source>
</evidence>
<dbReference type="RefSeq" id="WP_066472238.1">
    <property type="nucleotide sequence ID" value="NZ_CBCRUZ010000006.1"/>
</dbReference>
<dbReference type="InterPro" id="IPR014721">
    <property type="entry name" value="Ribsml_uS5_D2-typ_fold_subgr"/>
</dbReference>
<dbReference type="InterPro" id="IPR020539">
    <property type="entry name" value="RNase_P_CS"/>
</dbReference>
<accession>A0ABX8SBF5</accession>
<comment type="similarity">
    <text evidence="7">Belongs to the RnpA family.</text>
</comment>
<keyword evidence="5 7" id="KW-0378">Hydrolase</keyword>
<dbReference type="Proteomes" id="UP000887023">
    <property type="component" value="Chromosome"/>
</dbReference>
<dbReference type="NCBIfam" id="TIGR00188">
    <property type="entry name" value="rnpA"/>
    <property type="match status" value="1"/>
</dbReference>
<evidence type="ECO:0000256" key="6">
    <source>
        <dbReference type="ARBA" id="ARBA00022884"/>
    </source>
</evidence>
<proteinExistence type="inferred from homology"/>
<dbReference type="PROSITE" id="PS00648">
    <property type="entry name" value="RIBONUCLEASE_P"/>
    <property type="match status" value="1"/>
</dbReference>
<dbReference type="SUPFAM" id="SSF54211">
    <property type="entry name" value="Ribosomal protein S5 domain 2-like"/>
    <property type="match status" value="1"/>
</dbReference>
<keyword evidence="4 7" id="KW-0255">Endonuclease</keyword>
<gene>
    <name evidence="7 9" type="primary">rnpA</name>
    <name evidence="9" type="ORF">KV203_19470</name>
</gene>
<dbReference type="EC" id="3.1.26.5" evidence="7 8"/>
<comment type="catalytic activity">
    <reaction evidence="7">
        <text>Endonucleolytic cleavage of RNA, removing 5'-extranucleotides from tRNA precursor.</text>
        <dbReference type="EC" id="3.1.26.5"/>
    </reaction>
</comment>
<evidence type="ECO:0000256" key="8">
    <source>
        <dbReference type="NCBIfam" id="TIGR00188"/>
    </source>
</evidence>
<evidence type="ECO:0000256" key="5">
    <source>
        <dbReference type="ARBA" id="ARBA00022801"/>
    </source>
</evidence>
<dbReference type="HAMAP" id="MF_00227">
    <property type="entry name" value="RNase_P"/>
    <property type="match status" value="1"/>
</dbReference>
<dbReference type="Gene3D" id="3.30.230.10">
    <property type="match status" value="1"/>
</dbReference>
<sequence>MLADPNRIRRGRDFTRAVRQGRRTGRQHFVLYGYERVAEPADSAAPRFGLIVGKAVGTAVVRHRVARRLRHVSAQLVPEIEAPTDVVIRVLPTAATASSAELDKQLRSGLRKLGVIGARR</sequence>
<dbReference type="PANTHER" id="PTHR33992">
    <property type="entry name" value="RIBONUCLEASE P PROTEIN COMPONENT"/>
    <property type="match status" value="1"/>
</dbReference>
<keyword evidence="10" id="KW-1185">Reference proteome</keyword>
<comment type="subunit">
    <text evidence="7">Consists of a catalytic RNA component (M1 or rnpB) and a protein subunit.</text>
</comment>
<dbReference type="InterPro" id="IPR000100">
    <property type="entry name" value="RNase_P"/>
</dbReference>
<dbReference type="InterPro" id="IPR020568">
    <property type="entry name" value="Ribosomal_Su5_D2-typ_SF"/>
</dbReference>
<dbReference type="PANTHER" id="PTHR33992:SF1">
    <property type="entry name" value="RIBONUCLEASE P PROTEIN COMPONENT"/>
    <property type="match status" value="1"/>
</dbReference>
<comment type="function">
    <text evidence="1 7">RNaseP catalyzes the removal of the 5'-leader sequence from pre-tRNA to produce the mature 5'-terminus. It can also cleave other RNA substrates such as 4.5S RNA. The protein component plays an auxiliary but essential role in vivo by binding to the 5'-leader sequence and broadening the substrate specificity of the ribozyme.</text>
</comment>
<organism evidence="9 10">
    <name type="scientific">Skermania pinensis</name>
    <dbReference type="NCBI Taxonomy" id="39122"/>
    <lineage>
        <taxon>Bacteria</taxon>
        <taxon>Bacillati</taxon>
        <taxon>Actinomycetota</taxon>
        <taxon>Actinomycetes</taxon>
        <taxon>Mycobacteriales</taxon>
        <taxon>Gordoniaceae</taxon>
        <taxon>Skermania</taxon>
    </lineage>
</organism>
<keyword evidence="3 7" id="KW-0540">Nuclease</keyword>
<dbReference type="GO" id="GO:0004526">
    <property type="term" value="F:ribonuclease P activity"/>
    <property type="evidence" value="ECO:0007669"/>
    <property type="project" value="UniProtKB-EC"/>
</dbReference>
<keyword evidence="2 7" id="KW-0819">tRNA processing</keyword>
<evidence type="ECO:0000256" key="4">
    <source>
        <dbReference type="ARBA" id="ARBA00022759"/>
    </source>
</evidence>
<evidence type="ECO:0000256" key="7">
    <source>
        <dbReference type="HAMAP-Rule" id="MF_00227"/>
    </source>
</evidence>
<keyword evidence="6 7" id="KW-0694">RNA-binding</keyword>
<evidence type="ECO:0000313" key="9">
    <source>
        <dbReference type="EMBL" id="QXQ13910.1"/>
    </source>
</evidence>
<evidence type="ECO:0000256" key="3">
    <source>
        <dbReference type="ARBA" id="ARBA00022722"/>
    </source>
</evidence>
<dbReference type="EMBL" id="CP079105">
    <property type="protein sequence ID" value="QXQ13910.1"/>
    <property type="molecule type" value="Genomic_DNA"/>
</dbReference>
<protein>
    <recommendedName>
        <fullName evidence="7 8">Ribonuclease P protein component</fullName>
        <shortName evidence="7">RNase P protein</shortName>
        <shortName evidence="7">RNaseP protein</shortName>
        <ecNumber evidence="7 8">3.1.26.5</ecNumber>
    </recommendedName>
    <alternativeName>
        <fullName evidence="7">Protein C5</fullName>
    </alternativeName>
</protein>
<evidence type="ECO:0000256" key="2">
    <source>
        <dbReference type="ARBA" id="ARBA00022694"/>
    </source>
</evidence>
<reference evidence="9" key="1">
    <citation type="submission" date="2021-07" db="EMBL/GenBank/DDBJ databases">
        <title>Candidatus Kaistella beijingensis sp. nov. isolated from a municipal wastewater treatment plant is involved in sludge foaming.</title>
        <authorList>
            <person name="Song Y."/>
            <person name="Liu S.-J."/>
        </authorList>
    </citation>
    <scope>NUCLEOTIDE SEQUENCE</scope>
    <source>
        <strain evidence="9">DSM 43998</strain>
    </source>
</reference>
<evidence type="ECO:0000313" key="10">
    <source>
        <dbReference type="Proteomes" id="UP000887023"/>
    </source>
</evidence>
<name>A0ABX8SBF5_9ACTN</name>
<dbReference type="Pfam" id="PF00825">
    <property type="entry name" value="Ribonuclease_P"/>
    <property type="match status" value="1"/>
</dbReference>